<feature type="transmembrane region" description="Helical" evidence="1">
    <location>
        <begin position="6"/>
        <end position="23"/>
    </location>
</feature>
<organism evidence="2 3">
    <name type="scientific">Sphaerosporella brunnea</name>
    <dbReference type="NCBI Taxonomy" id="1250544"/>
    <lineage>
        <taxon>Eukaryota</taxon>
        <taxon>Fungi</taxon>
        <taxon>Dikarya</taxon>
        <taxon>Ascomycota</taxon>
        <taxon>Pezizomycotina</taxon>
        <taxon>Pezizomycetes</taxon>
        <taxon>Pezizales</taxon>
        <taxon>Pyronemataceae</taxon>
        <taxon>Sphaerosporella</taxon>
    </lineage>
</organism>
<keyword evidence="1" id="KW-1133">Transmembrane helix</keyword>
<feature type="transmembrane region" description="Helical" evidence="1">
    <location>
        <begin position="59"/>
        <end position="75"/>
    </location>
</feature>
<keyword evidence="3" id="KW-1185">Reference proteome</keyword>
<reference evidence="2 3" key="1">
    <citation type="submission" date="2019-09" db="EMBL/GenBank/DDBJ databases">
        <title>Draft genome of the ectomycorrhizal ascomycete Sphaerosporella brunnea.</title>
        <authorList>
            <consortium name="DOE Joint Genome Institute"/>
            <person name="Benucci G.M."/>
            <person name="Marozzi G."/>
            <person name="Antonielli L."/>
            <person name="Sanchez S."/>
            <person name="Marco P."/>
            <person name="Wang X."/>
            <person name="Falini L.B."/>
            <person name="Barry K."/>
            <person name="Haridas S."/>
            <person name="Lipzen A."/>
            <person name="Labutti K."/>
            <person name="Grigoriev I.V."/>
            <person name="Murat C."/>
            <person name="Martin F."/>
            <person name="Albertini E."/>
            <person name="Donnini D."/>
            <person name="Bonito G."/>
        </authorList>
    </citation>
    <scope>NUCLEOTIDE SEQUENCE [LARGE SCALE GENOMIC DNA]</scope>
    <source>
        <strain evidence="2 3">Sb_GMNB300</strain>
    </source>
</reference>
<keyword evidence="1" id="KW-0472">Membrane</keyword>
<proteinExistence type="predicted"/>
<dbReference type="EMBL" id="VXIS01000167">
    <property type="protein sequence ID" value="KAA8899421.1"/>
    <property type="molecule type" value="Genomic_DNA"/>
</dbReference>
<evidence type="ECO:0000313" key="2">
    <source>
        <dbReference type="EMBL" id="KAA8899421.1"/>
    </source>
</evidence>
<dbReference type="AlphaFoldDB" id="A0A5J5EP65"/>
<name>A0A5J5EP65_9PEZI</name>
<keyword evidence="1" id="KW-0812">Transmembrane</keyword>
<gene>
    <name evidence="2" type="ORF">FN846DRAFT_960598</name>
</gene>
<evidence type="ECO:0000256" key="1">
    <source>
        <dbReference type="SAM" id="Phobius"/>
    </source>
</evidence>
<dbReference type="InParanoid" id="A0A5J5EP65"/>
<accession>A0A5J5EP65</accession>
<dbReference type="Proteomes" id="UP000326924">
    <property type="component" value="Unassembled WGS sequence"/>
</dbReference>
<evidence type="ECO:0000313" key="3">
    <source>
        <dbReference type="Proteomes" id="UP000326924"/>
    </source>
</evidence>
<sequence length="76" mass="9015">MNGAWNFPIFFISFFIISCVAGMECRGEGRGGEHVGNTICEKHCLHYTTRMPYYRVLRILKWMPFFFFFFFSPLLS</sequence>
<comment type="caution">
    <text evidence="2">The sequence shown here is derived from an EMBL/GenBank/DDBJ whole genome shotgun (WGS) entry which is preliminary data.</text>
</comment>
<protein>
    <submittedName>
        <fullName evidence="2">Uncharacterized protein</fullName>
    </submittedName>
</protein>